<dbReference type="Proteomes" id="UP001158576">
    <property type="component" value="Chromosome XSR"/>
</dbReference>
<dbReference type="Pfam" id="PF00069">
    <property type="entry name" value="Pkinase"/>
    <property type="match status" value="1"/>
</dbReference>
<dbReference type="SMART" id="SM00220">
    <property type="entry name" value="S_TKc"/>
    <property type="match status" value="1"/>
</dbReference>
<dbReference type="SUPFAM" id="SSF51735">
    <property type="entry name" value="NAD(P)-binding Rossmann-fold domains"/>
    <property type="match status" value="1"/>
</dbReference>
<evidence type="ECO:0000313" key="4">
    <source>
        <dbReference type="Proteomes" id="UP001158576"/>
    </source>
</evidence>
<dbReference type="InterPro" id="IPR002347">
    <property type="entry name" value="SDR_fam"/>
</dbReference>
<evidence type="ECO:0000313" key="3">
    <source>
        <dbReference type="EMBL" id="CAG5100107.1"/>
    </source>
</evidence>
<dbReference type="SUPFAM" id="SSF56112">
    <property type="entry name" value="Protein kinase-like (PK-like)"/>
    <property type="match status" value="1"/>
</dbReference>
<reference evidence="3 4" key="1">
    <citation type="submission" date="2021-04" db="EMBL/GenBank/DDBJ databases">
        <authorList>
            <person name="Bliznina A."/>
        </authorList>
    </citation>
    <scope>NUCLEOTIDE SEQUENCE [LARGE SCALE GENOMIC DNA]</scope>
</reference>
<dbReference type="PANTHER" id="PTHR43975:SF2">
    <property type="entry name" value="EG:BACR7A4.14 PROTEIN-RELATED"/>
    <property type="match status" value="1"/>
</dbReference>
<dbReference type="CDD" id="cd05233">
    <property type="entry name" value="SDR_c"/>
    <property type="match status" value="1"/>
</dbReference>
<accession>A0ABN7SLL5</accession>
<dbReference type="EMBL" id="OU015569">
    <property type="protein sequence ID" value="CAG5100107.1"/>
    <property type="molecule type" value="Genomic_DNA"/>
</dbReference>
<gene>
    <name evidence="3" type="ORF">OKIOD_LOCUS8404</name>
</gene>
<dbReference type="InterPro" id="IPR008271">
    <property type="entry name" value="Ser/Thr_kinase_AS"/>
</dbReference>
<dbReference type="PROSITE" id="PS00108">
    <property type="entry name" value="PROTEIN_KINASE_ST"/>
    <property type="match status" value="1"/>
</dbReference>
<dbReference type="Pfam" id="PF00106">
    <property type="entry name" value="adh_short"/>
    <property type="match status" value="1"/>
</dbReference>
<dbReference type="PROSITE" id="PS50011">
    <property type="entry name" value="PROTEIN_KINASE_DOM"/>
    <property type="match status" value="1"/>
</dbReference>
<dbReference type="PRINTS" id="PR00081">
    <property type="entry name" value="GDHRDH"/>
</dbReference>
<organism evidence="3 4">
    <name type="scientific">Oikopleura dioica</name>
    <name type="common">Tunicate</name>
    <dbReference type="NCBI Taxonomy" id="34765"/>
    <lineage>
        <taxon>Eukaryota</taxon>
        <taxon>Metazoa</taxon>
        <taxon>Chordata</taxon>
        <taxon>Tunicata</taxon>
        <taxon>Appendicularia</taxon>
        <taxon>Copelata</taxon>
        <taxon>Oikopleuridae</taxon>
        <taxon>Oikopleura</taxon>
    </lineage>
</organism>
<keyword evidence="1" id="KW-0175">Coiled coil</keyword>
<keyword evidence="4" id="KW-1185">Reference proteome</keyword>
<evidence type="ECO:0000259" key="2">
    <source>
        <dbReference type="PROSITE" id="PS50011"/>
    </source>
</evidence>
<dbReference type="InterPro" id="IPR000719">
    <property type="entry name" value="Prot_kinase_dom"/>
</dbReference>
<dbReference type="Gene3D" id="3.40.50.720">
    <property type="entry name" value="NAD(P)-binding Rossmann-like Domain"/>
    <property type="match status" value="1"/>
</dbReference>
<protein>
    <submittedName>
        <fullName evidence="3">Oidioi.mRNA.OKI2018_I69.XSR.g16846.t1.cds</fullName>
    </submittedName>
</protein>
<dbReference type="InterPro" id="IPR036291">
    <property type="entry name" value="NAD(P)-bd_dom_sf"/>
</dbReference>
<sequence length="753" mass="84423">MAKSIIITGSSSGIGAAAARLFASKGFNITLHGRNLEKLKKVSDECIQLGAAGTHIVQLDLTKISELSKLVTETIEQFGRLDVLVNNASAGKVYLLKDLPNDFYSDPNLFSAAFGNIEDIDEEILDKNIIMNIKAPVFLIQAALPFLKQSKGSIVIISALSTVIRTNNYFPVSITKAATDHAALLLSGNLAADGIRVNTIHPAVTDTEIWETTGIPEEMRPTLMQIEGEKQPLAGIIKPEEIAQKNKQFVIEDDQEFGELKAGVVNAIDQRTSSRVKIKGFYLTREITADNAEKEAKELKSLDHRNIVKFIDFIGAEKPSWCYTRMSFIVMESLDGGSVKDMIAKRLTAGNFLSLPEIKNLSVQLVSAVAYCHEKSVLHLDIKPANVFISSDEKTIKLGDFGSAREVSTITITSATSGTILSTEMYSTPECLMNERKKSPSIDVWGLALEIITLHHAFYPEENKIKANIPFEIRQNIVAGRRRDIKDFRTDAEEFVPYQKFLEKCLSARKEMRPKNAIVLKEEKIFQHMLIDDTVDREYGNEKTEDEIDKLRRHIEMLEGNLEKQTNENLLLKKKIIDQEGILDEDNPKWVGTFGRKSNLVADFVRKLTPLDGLGHYSGPDKSQKAGGPRPIMGETHLQEVCKMLFCGHLQINLKFWMFDKIEGEFCGYSISFQREKNDSLGVFEFILKIGSPGQDSFTAIAEEIDPPLGKIRNTVDLTSVLEDDKQTMKFVGKNNMVYIRYNLTRIVKKEKF</sequence>
<feature type="domain" description="Protein kinase" evidence="2">
    <location>
        <begin position="251"/>
        <end position="531"/>
    </location>
</feature>
<dbReference type="InterPro" id="IPR011009">
    <property type="entry name" value="Kinase-like_dom_sf"/>
</dbReference>
<name>A0ABN7SLL5_OIKDI</name>
<feature type="coiled-coil region" evidence="1">
    <location>
        <begin position="541"/>
        <end position="575"/>
    </location>
</feature>
<evidence type="ECO:0000256" key="1">
    <source>
        <dbReference type="SAM" id="Coils"/>
    </source>
</evidence>
<dbReference type="Gene3D" id="1.10.510.10">
    <property type="entry name" value="Transferase(Phosphotransferase) domain 1"/>
    <property type="match status" value="1"/>
</dbReference>
<dbReference type="PANTHER" id="PTHR43975">
    <property type="entry name" value="ZGC:101858"/>
    <property type="match status" value="1"/>
</dbReference>
<proteinExistence type="predicted"/>